<gene>
    <name evidence="3" type="ORF">SAMN02745194_02810</name>
</gene>
<feature type="transmembrane region" description="Helical" evidence="1">
    <location>
        <begin position="200"/>
        <end position="221"/>
    </location>
</feature>
<dbReference type="InterPro" id="IPR029787">
    <property type="entry name" value="Nucleotide_cyclase"/>
</dbReference>
<dbReference type="SMART" id="SM00267">
    <property type="entry name" value="GGDEF"/>
    <property type="match status" value="1"/>
</dbReference>
<name>A0A1M6K3Z1_9PROT</name>
<proteinExistence type="predicted"/>
<feature type="transmembrane region" description="Helical" evidence="1">
    <location>
        <begin position="130"/>
        <end position="151"/>
    </location>
</feature>
<dbReference type="PROSITE" id="PS50887">
    <property type="entry name" value="GGDEF"/>
    <property type="match status" value="1"/>
</dbReference>
<dbReference type="Gene3D" id="3.30.70.270">
    <property type="match status" value="1"/>
</dbReference>
<keyword evidence="1" id="KW-0472">Membrane</keyword>
<evidence type="ECO:0000256" key="1">
    <source>
        <dbReference type="SAM" id="Phobius"/>
    </source>
</evidence>
<keyword evidence="4" id="KW-1185">Reference proteome</keyword>
<dbReference type="OrthoDB" id="9812260at2"/>
<dbReference type="EMBL" id="FQZF01000015">
    <property type="protein sequence ID" value="SHJ53636.1"/>
    <property type="molecule type" value="Genomic_DNA"/>
</dbReference>
<dbReference type="SUPFAM" id="SSF55073">
    <property type="entry name" value="Nucleotide cyclase"/>
    <property type="match status" value="1"/>
</dbReference>
<dbReference type="AlphaFoldDB" id="A0A1M6K3Z1"/>
<keyword evidence="1" id="KW-0812">Transmembrane</keyword>
<dbReference type="InterPro" id="IPR000160">
    <property type="entry name" value="GGDEF_dom"/>
</dbReference>
<dbReference type="RefSeq" id="WP_073135746.1">
    <property type="nucleotide sequence ID" value="NZ_FQZF01000015.1"/>
</dbReference>
<sequence>MNGVMLLLVQALLYFGTMAAIFRARGALGIGVFVCALGVMHFLETYLAAVFFIELPFGLISPGSTVLFSGKLVMVLLLYIKEDAVAVRQPVYGLLIGNMLIVAMCLLLRFHEPVSLAGSRPDIGFIDQMGVLMVWGTLLLFVDSIMLVLLYERIAPWFGRHQTARIIVATALVLSFDQLAFFAVLRLVTGVPMAALFGGWAAKMGAAIVFGLMLGAYLRLFEGRSGAGEERPLADLFDLLTYRRRHAALVRGAGRDAGTGALAEHHLLPIGGARLRRAQANGRPLGLVVLEVMAAPGHGAVPLRPLAGALAMSLRADDLVFRHGASGFALLLEGMPPAAAAMMAERLRHLMQERLPPGAPGAPVPRVHLGVATGQGGLEEFGTLLRRAEAALRSARHAGPEKPPQAA</sequence>
<accession>A0A1M6K3Z1</accession>
<feature type="transmembrane region" description="Helical" evidence="1">
    <location>
        <begin position="91"/>
        <end position="110"/>
    </location>
</feature>
<reference evidence="3 4" key="1">
    <citation type="submission" date="2016-11" db="EMBL/GenBank/DDBJ databases">
        <authorList>
            <person name="Jaros S."/>
            <person name="Januszkiewicz K."/>
            <person name="Wedrychowicz H."/>
        </authorList>
    </citation>
    <scope>NUCLEOTIDE SEQUENCE [LARGE SCALE GENOMIC DNA]</scope>
    <source>
        <strain evidence="3 4">DSM 14916</strain>
    </source>
</reference>
<evidence type="ECO:0000313" key="3">
    <source>
        <dbReference type="EMBL" id="SHJ53636.1"/>
    </source>
</evidence>
<dbReference type="InterPro" id="IPR048533">
    <property type="entry name" value="VUPS"/>
</dbReference>
<dbReference type="NCBIfam" id="TIGR00254">
    <property type="entry name" value="GGDEF"/>
    <property type="match status" value="1"/>
</dbReference>
<evidence type="ECO:0000259" key="2">
    <source>
        <dbReference type="PROSITE" id="PS50887"/>
    </source>
</evidence>
<dbReference type="Pfam" id="PF00990">
    <property type="entry name" value="GGDEF"/>
    <property type="match status" value="1"/>
</dbReference>
<feature type="transmembrane region" description="Helical" evidence="1">
    <location>
        <begin position="163"/>
        <end position="188"/>
    </location>
</feature>
<evidence type="ECO:0000313" key="4">
    <source>
        <dbReference type="Proteomes" id="UP000184387"/>
    </source>
</evidence>
<dbReference type="Pfam" id="PF20973">
    <property type="entry name" value="VUPS"/>
    <property type="match status" value="1"/>
</dbReference>
<dbReference type="InterPro" id="IPR043128">
    <property type="entry name" value="Rev_trsase/Diguanyl_cyclase"/>
</dbReference>
<organism evidence="3 4">
    <name type="scientific">Muricoccus roseus</name>
    <dbReference type="NCBI Taxonomy" id="198092"/>
    <lineage>
        <taxon>Bacteria</taxon>
        <taxon>Pseudomonadati</taxon>
        <taxon>Pseudomonadota</taxon>
        <taxon>Alphaproteobacteria</taxon>
        <taxon>Acetobacterales</taxon>
        <taxon>Roseomonadaceae</taxon>
        <taxon>Muricoccus</taxon>
    </lineage>
</organism>
<feature type="domain" description="GGDEF" evidence="2">
    <location>
        <begin position="283"/>
        <end position="407"/>
    </location>
</feature>
<dbReference type="STRING" id="198092.SAMN02745194_02810"/>
<protein>
    <submittedName>
        <fullName evidence="3">Diguanylate cyclase (GGDEF) domain-containing protein</fullName>
    </submittedName>
</protein>
<feature type="transmembrane region" description="Helical" evidence="1">
    <location>
        <begin position="59"/>
        <end position="79"/>
    </location>
</feature>
<feature type="transmembrane region" description="Helical" evidence="1">
    <location>
        <begin position="31"/>
        <end position="53"/>
    </location>
</feature>
<keyword evidence="1" id="KW-1133">Transmembrane helix</keyword>
<dbReference type="Proteomes" id="UP000184387">
    <property type="component" value="Unassembled WGS sequence"/>
</dbReference>